<dbReference type="InterPro" id="IPR011011">
    <property type="entry name" value="Znf_FYVE_PHD"/>
</dbReference>
<comment type="caution">
    <text evidence="1">The sequence shown here is derived from an EMBL/GenBank/DDBJ whole genome shotgun (WGS) entry which is preliminary data.</text>
</comment>
<dbReference type="InterPro" id="IPR013083">
    <property type="entry name" value="Znf_RING/FYVE/PHD"/>
</dbReference>
<dbReference type="Proteomes" id="UP000478052">
    <property type="component" value="Unassembled WGS sequence"/>
</dbReference>
<gene>
    <name evidence="1" type="ORF">FWK35_00026657</name>
</gene>
<proteinExistence type="predicted"/>
<evidence type="ECO:0000313" key="1">
    <source>
        <dbReference type="EMBL" id="KAF0746368.1"/>
    </source>
</evidence>
<dbReference type="Gene3D" id="3.30.40.10">
    <property type="entry name" value="Zinc/RING finger domain, C3HC4 (zinc finger)"/>
    <property type="match status" value="1"/>
</dbReference>
<dbReference type="EMBL" id="VUJU01007239">
    <property type="protein sequence ID" value="KAF0746368.1"/>
    <property type="molecule type" value="Genomic_DNA"/>
</dbReference>
<name>A0A6G0Y031_APHCR</name>
<dbReference type="AlphaFoldDB" id="A0A6G0Y031"/>
<reference evidence="1 2" key="1">
    <citation type="submission" date="2019-08" db="EMBL/GenBank/DDBJ databases">
        <title>Whole genome of Aphis craccivora.</title>
        <authorList>
            <person name="Voronova N.V."/>
            <person name="Shulinski R.S."/>
            <person name="Bandarenka Y.V."/>
            <person name="Zhorov D.G."/>
            <person name="Warner D."/>
        </authorList>
    </citation>
    <scope>NUCLEOTIDE SEQUENCE [LARGE SCALE GENOMIC DNA]</scope>
    <source>
        <strain evidence="1">180601</strain>
        <tissue evidence="1">Whole Body</tissue>
    </source>
</reference>
<accession>A0A6G0Y031</accession>
<sequence>MEKREEIWICPKCNSNIGQNSILCDSCLLWYHTKCEVKLKSKDKDCDWFCSIIFSDSLGHILSNKSLTFKPKLRGV</sequence>
<protein>
    <submittedName>
        <fullName evidence="1">PHD-type domain-containing protein</fullName>
    </submittedName>
</protein>
<dbReference type="SUPFAM" id="SSF57903">
    <property type="entry name" value="FYVE/PHD zinc finger"/>
    <property type="match status" value="1"/>
</dbReference>
<organism evidence="1 2">
    <name type="scientific">Aphis craccivora</name>
    <name type="common">Cowpea aphid</name>
    <dbReference type="NCBI Taxonomy" id="307492"/>
    <lineage>
        <taxon>Eukaryota</taxon>
        <taxon>Metazoa</taxon>
        <taxon>Ecdysozoa</taxon>
        <taxon>Arthropoda</taxon>
        <taxon>Hexapoda</taxon>
        <taxon>Insecta</taxon>
        <taxon>Pterygota</taxon>
        <taxon>Neoptera</taxon>
        <taxon>Paraneoptera</taxon>
        <taxon>Hemiptera</taxon>
        <taxon>Sternorrhyncha</taxon>
        <taxon>Aphidomorpha</taxon>
        <taxon>Aphidoidea</taxon>
        <taxon>Aphididae</taxon>
        <taxon>Aphidini</taxon>
        <taxon>Aphis</taxon>
        <taxon>Aphis</taxon>
    </lineage>
</organism>
<keyword evidence="2" id="KW-1185">Reference proteome</keyword>
<evidence type="ECO:0000313" key="2">
    <source>
        <dbReference type="Proteomes" id="UP000478052"/>
    </source>
</evidence>
<dbReference type="OrthoDB" id="7695472at2759"/>